<dbReference type="PANTHER" id="PTHR31468:SF4">
    <property type="entry name" value="1,3-BETA-GLUCANOSYLTRANSFERASE GAS3-RELATED"/>
    <property type="match status" value="1"/>
</dbReference>
<gene>
    <name evidence="11" type="ORF">M436DRAFT_65247</name>
</gene>
<evidence type="ECO:0000256" key="4">
    <source>
        <dbReference type="ARBA" id="ARBA00022679"/>
    </source>
</evidence>
<proteinExistence type="inferred from homology"/>
<dbReference type="PANTHER" id="PTHR31468">
    <property type="entry name" value="1,3-BETA-GLUCANOSYLTRANSFERASE GAS1"/>
    <property type="match status" value="1"/>
</dbReference>
<organism evidence="11 12">
    <name type="scientific">Aureobasidium namibiae CBS 147.97</name>
    <dbReference type="NCBI Taxonomy" id="1043004"/>
    <lineage>
        <taxon>Eukaryota</taxon>
        <taxon>Fungi</taxon>
        <taxon>Dikarya</taxon>
        <taxon>Ascomycota</taxon>
        <taxon>Pezizomycotina</taxon>
        <taxon>Dothideomycetes</taxon>
        <taxon>Dothideomycetidae</taxon>
        <taxon>Dothideales</taxon>
        <taxon>Saccotheciaceae</taxon>
        <taxon>Aureobasidium</taxon>
    </lineage>
</organism>
<dbReference type="GO" id="GO:0031505">
    <property type="term" value="P:fungal-type cell wall organization"/>
    <property type="evidence" value="ECO:0007669"/>
    <property type="project" value="TreeGrafter"/>
</dbReference>
<dbReference type="GO" id="GO:0042124">
    <property type="term" value="F:1,3-beta-glucanosyltransferase activity"/>
    <property type="evidence" value="ECO:0007669"/>
    <property type="project" value="TreeGrafter"/>
</dbReference>
<dbReference type="EC" id="2.4.1.-" evidence="9"/>
<reference evidence="11 12" key="1">
    <citation type="journal article" date="2014" name="BMC Genomics">
        <title>Genome sequencing of four Aureobasidium pullulans varieties: biotechnological potential, stress tolerance, and description of new species.</title>
        <authorList>
            <person name="Gostin Ar C."/>
            <person name="Ohm R.A."/>
            <person name="Kogej T."/>
            <person name="Sonjak S."/>
            <person name="Turk M."/>
            <person name="Zajc J."/>
            <person name="Zalar P."/>
            <person name="Grube M."/>
            <person name="Sun H."/>
            <person name="Han J."/>
            <person name="Sharma A."/>
            <person name="Chiniquy J."/>
            <person name="Ngan C.Y."/>
            <person name="Lipzen A."/>
            <person name="Barry K."/>
            <person name="Grigoriev I.V."/>
            <person name="Gunde-Cimerman N."/>
        </authorList>
    </citation>
    <scope>NUCLEOTIDE SEQUENCE [LARGE SCALE GENOMIC DNA]</scope>
    <source>
        <strain evidence="11 12">CBS 147.97</strain>
    </source>
</reference>
<feature type="chain" id="PRO_5005104660" description="1,3-beta-glucanosyltransferase" evidence="9">
    <location>
        <begin position="18"/>
        <end position="475"/>
    </location>
</feature>
<dbReference type="RefSeq" id="XP_013425944.1">
    <property type="nucleotide sequence ID" value="XM_013570490.1"/>
</dbReference>
<feature type="region of interest" description="Disordered" evidence="10">
    <location>
        <begin position="420"/>
        <end position="453"/>
    </location>
</feature>
<comment type="subcellular location">
    <subcellularLocation>
        <location evidence="1 9">Cell membrane</location>
        <topology evidence="1 9">Lipid-anchor</topology>
        <topology evidence="1 9">GPI-anchor</topology>
    </subcellularLocation>
</comment>
<evidence type="ECO:0000256" key="3">
    <source>
        <dbReference type="ARBA" id="ARBA00022622"/>
    </source>
</evidence>
<dbReference type="GeneID" id="25413831"/>
<evidence type="ECO:0000256" key="9">
    <source>
        <dbReference type="RuleBase" id="RU361209"/>
    </source>
</evidence>
<keyword evidence="7" id="KW-0325">Glycoprotein</keyword>
<name>A0A074WPX6_9PEZI</name>
<dbReference type="InterPro" id="IPR004886">
    <property type="entry name" value="Glucanosyltransferase"/>
</dbReference>
<evidence type="ECO:0000256" key="8">
    <source>
        <dbReference type="ARBA" id="ARBA00023288"/>
    </source>
</evidence>
<evidence type="ECO:0000313" key="12">
    <source>
        <dbReference type="Proteomes" id="UP000027730"/>
    </source>
</evidence>
<dbReference type="FunFam" id="3.20.20.80:FF:000032">
    <property type="entry name" value="1,3-beta-glucanosyltransferase"/>
    <property type="match status" value="1"/>
</dbReference>
<dbReference type="AlphaFoldDB" id="A0A074WPX6"/>
<keyword evidence="6 9" id="KW-0472">Membrane</keyword>
<comment type="similarity">
    <text evidence="2 9">Belongs to the glycosyl hydrolase 72 family.</text>
</comment>
<dbReference type="GO" id="GO:0005886">
    <property type="term" value="C:plasma membrane"/>
    <property type="evidence" value="ECO:0007669"/>
    <property type="project" value="UniProtKB-SubCell"/>
</dbReference>
<evidence type="ECO:0000256" key="7">
    <source>
        <dbReference type="ARBA" id="ARBA00023180"/>
    </source>
</evidence>
<dbReference type="SUPFAM" id="SSF51445">
    <property type="entry name" value="(Trans)glycosidases"/>
    <property type="match status" value="1"/>
</dbReference>
<dbReference type="EMBL" id="KL584713">
    <property type="protein sequence ID" value="KEQ71772.1"/>
    <property type="molecule type" value="Genomic_DNA"/>
</dbReference>
<evidence type="ECO:0000256" key="2">
    <source>
        <dbReference type="ARBA" id="ARBA00007528"/>
    </source>
</evidence>
<dbReference type="Gene3D" id="3.20.20.80">
    <property type="entry name" value="Glycosidases"/>
    <property type="match status" value="1"/>
</dbReference>
<comment type="function">
    <text evidence="9">Splits internally a 1,3-beta-glucan molecule and transfers the newly generated reducing end (the donor) to the non-reducing end of another 1,3-beta-glucan molecule (the acceptor) forming a 1,3-beta linkage, resulting in the elongation of 1,3-beta-glucan chains in the cell wall.</text>
</comment>
<evidence type="ECO:0000256" key="1">
    <source>
        <dbReference type="ARBA" id="ARBA00004609"/>
    </source>
</evidence>
<dbReference type="GO" id="GO:0071970">
    <property type="term" value="P:fungal-type cell wall (1-&gt;3)-beta-D-glucan biosynthetic process"/>
    <property type="evidence" value="ECO:0007669"/>
    <property type="project" value="TreeGrafter"/>
</dbReference>
<protein>
    <recommendedName>
        <fullName evidence="9">1,3-beta-glucanosyltransferase</fullName>
        <ecNumber evidence="9">2.4.1.-</ecNumber>
    </recommendedName>
</protein>
<evidence type="ECO:0000256" key="10">
    <source>
        <dbReference type="SAM" id="MobiDB-lite"/>
    </source>
</evidence>
<dbReference type="HOGENOM" id="CLU_021855_1_2_1"/>
<dbReference type="GO" id="GO:0098552">
    <property type="term" value="C:side of membrane"/>
    <property type="evidence" value="ECO:0007669"/>
    <property type="project" value="UniProtKB-KW"/>
</dbReference>
<feature type="compositionally biased region" description="Low complexity" evidence="10">
    <location>
        <begin position="424"/>
        <end position="453"/>
    </location>
</feature>
<accession>A0A074WPX6</accession>
<keyword evidence="5 9" id="KW-0732">Signal</keyword>
<dbReference type="InterPro" id="IPR017853">
    <property type="entry name" value="GH"/>
</dbReference>
<evidence type="ECO:0000313" key="11">
    <source>
        <dbReference type="EMBL" id="KEQ71772.1"/>
    </source>
</evidence>
<dbReference type="OrthoDB" id="421038at2759"/>
<sequence length="475" mass="50571">MRYSIAGLALLAGLTVAVDPVEVRGQDFVNSVSGDRFVVIGVDYQPGGQGAISATNDRDVLSDPEACTRDAALMQSLGVNTIRSYNVDPTLNHDECMSIFNGVGIYVILDVNTPLYGQHIDRSNPGSTYTRDYMEHVFTVIEAFKGYPNLLGFFGGNEIINDLETADDNPPYMRAVQRDMKDYIASRADRPIPVGYSAADVREFTEDTYHYLACDNGDSSASDFFGLNSYSWCGSESSFETAEYDVLVEMFSNASIPVFFSEYGCNDPSPRVFEEVEALYSPQMTVMSGGLVYEWSQEDNNYGLVNISSDGSARLRSDYNSLMEQYSRINITLLEASNDTATSITAPRCSSDLIEADDFSDEFDIPSRPSGVDALISSGISSAPTGSLVSVTATAVALPVYGVDGASMSNLAITVTSEANRPVGTASRTSSRTSSRSGSASGSSTASGASATQSGAAHRMSGAVALALGAAALAL</sequence>
<dbReference type="Proteomes" id="UP000027730">
    <property type="component" value="Unassembled WGS sequence"/>
</dbReference>
<dbReference type="Pfam" id="PF03198">
    <property type="entry name" value="Glyco_hydro_72"/>
    <property type="match status" value="1"/>
</dbReference>
<keyword evidence="3 9" id="KW-0336">GPI-anchor</keyword>
<keyword evidence="12" id="KW-1185">Reference proteome</keyword>
<keyword evidence="4 9" id="KW-0808">Transferase</keyword>
<evidence type="ECO:0000256" key="6">
    <source>
        <dbReference type="ARBA" id="ARBA00023136"/>
    </source>
</evidence>
<keyword evidence="8 9" id="KW-0449">Lipoprotein</keyword>
<evidence type="ECO:0000256" key="5">
    <source>
        <dbReference type="ARBA" id="ARBA00022729"/>
    </source>
</evidence>
<feature type="signal peptide" evidence="9">
    <location>
        <begin position="1"/>
        <end position="17"/>
    </location>
</feature>